<dbReference type="SFLD" id="SFLDG01153">
    <property type="entry name" value="Main.4:_Theta-like"/>
    <property type="match status" value="1"/>
</dbReference>
<dbReference type="InterPro" id="IPR036249">
    <property type="entry name" value="Thioredoxin-like_sf"/>
</dbReference>
<dbReference type="SUPFAM" id="SSF52833">
    <property type="entry name" value="Thioredoxin-like"/>
    <property type="match status" value="1"/>
</dbReference>
<gene>
    <name evidence="5" type="primary">107368271</name>
</gene>
<dbReference type="GO" id="GO:0006749">
    <property type="term" value="P:glutathione metabolic process"/>
    <property type="evidence" value="ECO:0007669"/>
    <property type="project" value="TreeGrafter"/>
</dbReference>
<keyword evidence="6" id="KW-1185">Reference proteome</keyword>
<evidence type="ECO:0000313" key="5">
    <source>
        <dbReference type="EnsemblMetazoa" id="tetur26g01490.1"/>
    </source>
</evidence>
<protein>
    <submittedName>
        <fullName evidence="5">Uncharacterized protein</fullName>
    </submittedName>
</protein>
<dbReference type="GO" id="GO:0004364">
    <property type="term" value="F:glutathione transferase activity"/>
    <property type="evidence" value="ECO:0007669"/>
    <property type="project" value="TreeGrafter"/>
</dbReference>
<dbReference type="HOGENOM" id="CLU_011226_2_1_1"/>
<dbReference type="PROSITE" id="PS50404">
    <property type="entry name" value="GST_NTER"/>
    <property type="match status" value="1"/>
</dbReference>
<feature type="domain" description="GST N-terminal" evidence="3">
    <location>
        <begin position="1"/>
        <end position="82"/>
    </location>
</feature>
<dbReference type="EMBL" id="CAEY01000697">
    <property type="status" value="NOT_ANNOTATED_CDS"/>
    <property type="molecule type" value="Genomic_DNA"/>
</dbReference>
<reference evidence="6" key="1">
    <citation type="submission" date="2011-08" db="EMBL/GenBank/DDBJ databases">
        <authorList>
            <person name="Rombauts S."/>
        </authorList>
    </citation>
    <scope>NUCLEOTIDE SEQUENCE</scope>
    <source>
        <strain evidence="6">London</strain>
    </source>
</reference>
<dbReference type="InterPro" id="IPR004046">
    <property type="entry name" value="GST_C"/>
</dbReference>
<comment type="subunit">
    <text evidence="1">Homodimer.</text>
</comment>
<evidence type="ECO:0000313" key="6">
    <source>
        <dbReference type="Proteomes" id="UP000015104"/>
    </source>
</evidence>
<accession>T1KXV3</accession>
<dbReference type="InterPro" id="IPR036282">
    <property type="entry name" value="Glutathione-S-Trfase_C_sf"/>
</dbReference>
<dbReference type="SFLD" id="SFLDG00358">
    <property type="entry name" value="Main_(cytGST)"/>
    <property type="match status" value="1"/>
</dbReference>
<organism evidence="5 6">
    <name type="scientific">Tetranychus urticae</name>
    <name type="common">Two-spotted spider mite</name>
    <dbReference type="NCBI Taxonomy" id="32264"/>
    <lineage>
        <taxon>Eukaryota</taxon>
        <taxon>Metazoa</taxon>
        <taxon>Ecdysozoa</taxon>
        <taxon>Arthropoda</taxon>
        <taxon>Chelicerata</taxon>
        <taxon>Arachnida</taxon>
        <taxon>Acari</taxon>
        <taxon>Acariformes</taxon>
        <taxon>Trombidiformes</taxon>
        <taxon>Prostigmata</taxon>
        <taxon>Eleutherengona</taxon>
        <taxon>Raphignathae</taxon>
        <taxon>Tetranychoidea</taxon>
        <taxon>Tetranychidae</taxon>
        <taxon>Tetranychus</taxon>
    </lineage>
</organism>
<dbReference type="KEGG" id="tut:107368274"/>
<dbReference type="EnsemblMetazoa" id="tetur26g01490.1">
    <property type="protein sequence ID" value="tetur26g01490.1"/>
    <property type="gene ID" value="tetur26g01490"/>
</dbReference>
<dbReference type="InterPro" id="IPR010987">
    <property type="entry name" value="Glutathione-S-Trfase_C-like"/>
</dbReference>
<dbReference type="CDD" id="cd03177">
    <property type="entry name" value="GST_C_Delta_Epsilon"/>
    <property type="match status" value="1"/>
</dbReference>
<dbReference type="PANTHER" id="PTHR43969">
    <property type="entry name" value="GLUTATHIONE S TRANSFERASE D10, ISOFORM A-RELATED"/>
    <property type="match status" value="1"/>
</dbReference>
<proteinExistence type="inferred from homology"/>
<dbReference type="SFLD" id="SFLDS00019">
    <property type="entry name" value="Glutathione_Transferase_(cytos"/>
    <property type="match status" value="1"/>
</dbReference>
<evidence type="ECO:0000259" key="3">
    <source>
        <dbReference type="PROSITE" id="PS50404"/>
    </source>
</evidence>
<dbReference type="SUPFAM" id="SSF47616">
    <property type="entry name" value="GST C-terminal domain-like"/>
    <property type="match status" value="1"/>
</dbReference>
<comment type="similarity">
    <text evidence="2">Belongs to the GST superfamily.</text>
</comment>
<dbReference type="Pfam" id="PF00043">
    <property type="entry name" value="GST_C"/>
    <property type="match status" value="1"/>
</dbReference>
<dbReference type="Proteomes" id="UP000015104">
    <property type="component" value="Unassembled WGS sequence"/>
</dbReference>
<dbReference type="AlphaFoldDB" id="T1KXV3"/>
<dbReference type="CDD" id="cd03045">
    <property type="entry name" value="GST_N_Delta_Epsilon"/>
    <property type="match status" value="1"/>
</dbReference>
<dbReference type="OrthoDB" id="6491150at2759"/>
<reference evidence="5" key="2">
    <citation type="submission" date="2015-06" db="UniProtKB">
        <authorList>
            <consortium name="EnsemblMetazoa"/>
        </authorList>
    </citation>
    <scope>IDENTIFICATION</scope>
</reference>
<dbReference type="Pfam" id="PF02798">
    <property type="entry name" value="GST_N"/>
    <property type="match status" value="1"/>
</dbReference>
<dbReference type="PROSITE" id="PS50405">
    <property type="entry name" value="GST_CTER"/>
    <property type="match status" value="1"/>
</dbReference>
<evidence type="ECO:0000256" key="1">
    <source>
        <dbReference type="ARBA" id="ARBA00011738"/>
    </source>
</evidence>
<dbReference type="FunFam" id="1.20.1050.10:FF:000007">
    <property type="entry name" value="Glutathione S-transferase 1-1"/>
    <property type="match status" value="1"/>
</dbReference>
<dbReference type="Gene3D" id="3.40.30.10">
    <property type="entry name" value="Glutaredoxin"/>
    <property type="match status" value="1"/>
</dbReference>
<dbReference type="Gene3D" id="1.20.1050.10">
    <property type="match status" value="1"/>
</dbReference>
<feature type="domain" description="GST C-terminal" evidence="4">
    <location>
        <begin position="88"/>
        <end position="207"/>
    </location>
</feature>
<sequence>MPVQLYHASLSPPARVVRILAKQIGLNVEEKEVNVMAGEHMKPEFLAINPFHCVPTLVDDGYALWESRSIITYLVDKYAHGHSLYPTDLQKRATINRWLHWDSGTFYASLISYFGPVFAGKPFQTEAGELFKKNASALDESLKSTKYVAGDELSVADVSITVTMTLGKAIGIDASELKNVERWLKQVETDLKPSTWQTLVIDPANALGDVLKSMASKSS</sequence>
<dbReference type="STRING" id="32264.T1KXV3"/>
<dbReference type="FunFam" id="3.40.30.10:FF:000034">
    <property type="entry name" value="glutathione S-transferase 1"/>
    <property type="match status" value="1"/>
</dbReference>
<dbReference type="InterPro" id="IPR040079">
    <property type="entry name" value="Glutathione_S-Trfase"/>
</dbReference>
<evidence type="ECO:0000259" key="4">
    <source>
        <dbReference type="PROSITE" id="PS50405"/>
    </source>
</evidence>
<evidence type="ECO:0000256" key="2">
    <source>
        <dbReference type="RuleBase" id="RU003494"/>
    </source>
</evidence>
<dbReference type="InterPro" id="IPR004045">
    <property type="entry name" value="Glutathione_S-Trfase_N"/>
</dbReference>
<dbReference type="PANTHER" id="PTHR43969:SF9">
    <property type="entry name" value="GLUTATHIONE S TRANSFERASE D10, ISOFORM A-RELATED"/>
    <property type="match status" value="1"/>
</dbReference>
<dbReference type="eggNOG" id="KOG0867">
    <property type="taxonomic scope" value="Eukaryota"/>
</dbReference>
<name>T1KXV3_TETUR</name>